<evidence type="ECO:0000313" key="3">
    <source>
        <dbReference type="Proteomes" id="UP000011732"/>
    </source>
</evidence>
<accession>M3EA46</accession>
<evidence type="ECO:0000313" key="2">
    <source>
        <dbReference type="EMBL" id="EMF30607.1"/>
    </source>
</evidence>
<dbReference type="PATRIC" id="fig|1284664.3.peg.654"/>
<feature type="region of interest" description="Disordered" evidence="1">
    <location>
        <begin position="1"/>
        <end position="36"/>
    </location>
</feature>
<name>M3EA46_STREZ</name>
<gene>
    <name evidence="2" type="ORF">H114_03244</name>
</gene>
<feature type="region of interest" description="Disordered" evidence="1">
    <location>
        <begin position="109"/>
        <end position="128"/>
    </location>
</feature>
<reference evidence="2 3" key="1">
    <citation type="journal article" date="2013" name="Genome Announc.">
        <title>Draft Genome Sequence of Streptomyces gancidicus Strain BKS 13-15.</title>
        <authorList>
            <person name="Kumar S."/>
            <person name="Kaur N."/>
            <person name="Singh N.K."/>
            <person name="Raghava G.P."/>
            <person name="Mayilraj S."/>
        </authorList>
    </citation>
    <scope>NUCLEOTIDE SEQUENCE [LARGE SCALE GENOMIC DNA]</scope>
    <source>
        <strain evidence="2 3">BKS 13-15</strain>
    </source>
</reference>
<dbReference type="AlphaFoldDB" id="M3EA46"/>
<protein>
    <submittedName>
        <fullName evidence="2">Uncharacterized protein</fullName>
    </submittedName>
</protein>
<evidence type="ECO:0000256" key="1">
    <source>
        <dbReference type="SAM" id="MobiDB-lite"/>
    </source>
</evidence>
<proteinExistence type="predicted"/>
<organism evidence="2 3">
    <name type="scientific">Streptomyces gancidicus BKS 13-15</name>
    <dbReference type="NCBI Taxonomy" id="1284664"/>
    <lineage>
        <taxon>Bacteria</taxon>
        <taxon>Bacillati</taxon>
        <taxon>Actinomycetota</taxon>
        <taxon>Actinomycetes</taxon>
        <taxon>Kitasatosporales</taxon>
        <taxon>Streptomycetaceae</taxon>
        <taxon>Streptomyces</taxon>
        <taxon>Streptomyces pseudogriseolus group</taxon>
    </lineage>
</organism>
<dbReference type="EMBL" id="AOHP01000017">
    <property type="protein sequence ID" value="EMF30607.1"/>
    <property type="molecule type" value="Genomic_DNA"/>
</dbReference>
<comment type="caution">
    <text evidence="2">The sequence shown here is derived from an EMBL/GenBank/DDBJ whole genome shotgun (WGS) entry which is preliminary data.</text>
</comment>
<dbReference type="Proteomes" id="UP000011732">
    <property type="component" value="Unassembled WGS sequence"/>
</dbReference>
<sequence length="128" mass="14088">MTSDATAPPAAAEPLPSRPARPRRAEHTRPARIPHAQEFSYQRCYVSGMSTHAASPTPERAGKRSVSLPQSLIKEVEVRTGKSGFSAVVSEALEQWLAMAKLREAVEADEREFGPVSDEAMRRAESEW</sequence>
<keyword evidence="3" id="KW-1185">Reference proteome</keyword>